<feature type="transmembrane region" description="Helical" evidence="7">
    <location>
        <begin position="27"/>
        <end position="50"/>
    </location>
</feature>
<dbReference type="GO" id="GO:0005886">
    <property type="term" value="C:plasma membrane"/>
    <property type="evidence" value="ECO:0007669"/>
    <property type="project" value="UniProtKB-SubCell"/>
</dbReference>
<feature type="transmembrane region" description="Helical" evidence="7">
    <location>
        <begin position="97"/>
        <end position="115"/>
    </location>
</feature>
<evidence type="ECO:0000256" key="7">
    <source>
        <dbReference type="RuleBase" id="RU363032"/>
    </source>
</evidence>
<sequence length="226" mass="24573">MDDFFYHYFPNVIDMKMEILQSTFDTLYMTFFSGLVGGFFGIVLALLLVATQPNGVLAQPKIYAALDKLINLFRSIPFVILLSLLTPFTRQIVGKTIGLDAALVPLIIGFAPFFARQIQNALLEVDEGIIEAAKAMGSSPYEIFVHVYLKEGLPAIIRASAVSIISLIGLTTMAGAVGAGGLGTLAVKKGHEGFKDDISIVCTLIILVLVFFTQWVCNVLIKKVSH</sequence>
<keyword evidence="2 7" id="KW-0813">Transport</keyword>
<dbReference type="Proteomes" id="UP000247838">
    <property type="component" value="Unassembled WGS sequence"/>
</dbReference>
<feature type="transmembrane region" description="Helical" evidence="7">
    <location>
        <begin position="155"/>
        <end position="178"/>
    </location>
</feature>
<organism evidence="9 10">
    <name type="scientific">Frischella perrara</name>
    <dbReference type="NCBI Taxonomy" id="1267021"/>
    <lineage>
        <taxon>Bacteria</taxon>
        <taxon>Pseudomonadati</taxon>
        <taxon>Pseudomonadota</taxon>
        <taxon>Gammaproteobacteria</taxon>
        <taxon>Orbales</taxon>
        <taxon>Orbaceae</taxon>
        <taxon>Frischella</taxon>
    </lineage>
</organism>
<dbReference type="PANTHER" id="PTHR30450:SF1">
    <property type="entry name" value="D-METHIONINE TRANSPORT SYSTEM PERMEASE PROTEIN METI-RELATED"/>
    <property type="match status" value="1"/>
</dbReference>
<proteinExistence type="inferred from homology"/>
<reference evidence="9 10" key="1">
    <citation type="submission" date="2018-05" db="EMBL/GenBank/DDBJ databases">
        <title>Reference genomes for bee gut microbiota database.</title>
        <authorList>
            <person name="Ellegaard K.M."/>
        </authorList>
    </citation>
    <scope>NUCLEOTIDE SEQUENCE [LARGE SCALE GENOMIC DNA]</scope>
    <source>
        <strain evidence="9 10">ESL0167</strain>
    </source>
</reference>
<dbReference type="InterPro" id="IPR051322">
    <property type="entry name" value="AA_ABC_Transporter_Permease"/>
</dbReference>
<keyword evidence="4 7" id="KW-0812">Transmembrane</keyword>
<dbReference type="InterPro" id="IPR035906">
    <property type="entry name" value="MetI-like_sf"/>
</dbReference>
<dbReference type="RefSeq" id="WP_110443561.1">
    <property type="nucleotide sequence ID" value="NZ_CAMKYU010000004.1"/>
</dbReference>
<evidence type="ECO:0000313" key="9">
    <source>
        <dbReference type="EMBL" id="PXY95345.1"/>
    </source>
</evidence>
<dbReference type="Pfam" id="PF00528">
    <property type="entry name" value="BPD_transp_1"/>
    <property type="match status" value="1"/>
</dbReference>
<comment type="similarity">
    <text evidence="7">Belongs to the binding-protein-dependent transport system permease family.</text>
</comment>
<keyword evidence="5 7" id="KW-1133">Transmembrane helix</keyword>
<dbReference type="InterPro" id="IPR000515">
    <property type="entry name" value="MetI-like"/>
</dbReference>
<dbReference type="CDD" id="cd06261">
    <property type="entry name" value="TM_PBP2"/>
    <property type="match status" value="1"/>
</dbReference>
<feature type="transmembrane region" description="Helical" evidence="7">
    <location>
        <begin position="198"/>
        <end position="221"/>
    </location>
</feature>
<evidence type="ECO:0000256" key="5">
    <source>
        <dbReference type="ARBA" id="ARBA00022989"/>
    </source>
</evidence>
<dbReference type="GO" id="GO:0048473">
    <property type="term" value="P:D-methionine transmembrane transport"/>
    <property type="evidence" value="ECO:0007669"/>
    <property type="project" value="TreeGrafter"/>
</dbReference>
<dbReference type="PROSITE" id="PS50928">
    <property type="entry name" value="ABC_TM1"/>
    <property type="match status" value="1"/>
</dbReference>
<dbReference type="SUPFAM" id="SSF161098">
    <property type="entry name" value="MetI-like"/>
    <property type="match status" value="1"/>
</dbReference>
<evidence type="ECO:0000256" key="2">
    <source>
        <dbReference type="ARBA" id="ARBA00022448"/>
    </source>
</evidence>
<dbReference type="AlphaFoldDB" id="A0A318MRC4"/>
<keyword evidence="3" id="KW-1003">Cell membrane</keyword>
<gene>
    <name evidence="9" type="ORF">DKK76_06085</name>
</gene>
<protein>
    <submittedName>
        <fullName evidence="9">Methionine ABC transporter permease</fullName>
    </submittedName>
</protein>
<dbReference type="EMBL" id="QGLM01000013">
    <property type="protein sequence ID" value="PXY95345.1"/>
    <property type="molecule type" value="Genomic_DNA"/>
</dbReference>
<dbReference type="Gene3D" id="1.10.3720.10">
    <property type="entry name" value="MetI-like"/>
    <property type="match status" value="1"/>
</dbReference>
<dbReference type="PANTHER" id="PTHR30450">
    <property type="entry name" value="ABC TRANSPORTER PERMEASE"/>
    <property type="match status" value="1"/>
</dbReference>
<evidence type="ECO:0000313" key="10">
    <source>
        <dbReference type="Proteomes" id="UP000247838"/>
    </source>
</evidence>
<name>A0A318MRC4_FRIPE</name>
<feature type="domain" description="ABC transmembrane type-1" evidence="8">
    <location>
        <begin position="23"/>
        <end position="213"/>
    </location>
</feature>
<feature type="transmembrane region" description="Helical" evidence="7">
    <location>
        <begin position="62"/>
        <end position="85"/>
    </location>
</feature>
<evidence type="ECO:0000256" key="1">
    <source>
        <dbReference type="ARBA" id="ARBA00004651"/>
    </source>
</evidence>
<evidence type="ECO:0000256" key="4">
    <source>
        <dbReference type="ARBA" id="ARBA00022692"/>
    </source>
</evidence>
<comment type="caution">
    <text evidence="9">The sequence shown here is derived from an EMBL/GenBank/DDBJ whole genome shotgun (WGS) entry which is preliminary data.</text>
</comment>
<evidence type="ECO:0000256" key="3">
    <source>
        <dbReference type="ARBA" id="ARBA00022475"/>
    </source>
</evidence>
<evidence type="ECO:0000256" key="6">
    <source>
        <dbReference type="ARBA" id="ARBA00023136"/>
    </source>
</evidence>
<evidence type="ECO:0000259" key="8">
    <source>
        <dbReference type="PROSITE" id="PS50928"/>
    </source>
</evidence>
<keyword evidence="6 7" id="KW-0472">Membrane</keyword>
<accession>A0A318MRC4</accession>
<comment type="subcellular location">
    <subcellularLocation>
        <location evidence="1 7">Cell membrane</location>
        <topology evidence="1 7">Multi-pass membrane protein</topology>
    </subcellularLocation>
</comment>